<evidence type="ECO:0000313" key="4">
    <source>
        <dbReference type="EMBL" id="QDT36803.1"/>
    </source>
</evidence>
<evidence type="ECO:0000256" key="3">
    <source>
        <dbReference type="SAM" id="SignalP"/>
    </source>
</evidence>
<accession>A0A517QYY2</accession>
<evidence type="ECO:0000313" key="5">
    <source>
        <dbReference type="Proteomes" id="UP000317318"/>
    </source>
</evidence>
<feature type="chain" id="PRO_5021784626" evidence="3">
    <location>
        <begin position="21"/>
        <end position="246"/>
    </location>
</feature>
<feature type="transmembrane region" description="Helical" evidence="2">
    <location>
        <begin position="202"/>
        <end position="221"/>
    </location>
</feature>
<organism evidence="4 5">
    <name type="scientific">Stratiformator vulcanicus</name>
    <dbReference type="NCBI Taxonomy" id="2527980"/>
    <lineage>
        <taxon>Bacteria</taxon>
        <taxon>Pseudomonadati</taxon>
        <taxon>Planctomycetota</taxon>
        <taxon>Planctomycetia</taxon>
        <taxon>Planctomycetales</taxon>
        <taxon>Planctomycetaceae</taxon>
        <taxon>Stratiformator</taxon>
    </lineage>
</organism>
<dbReference type="RefSeq" id="WP_145362980.1">
    <property type="nucleotide sequence ID" value="NZ_CP036268.1"/>
</dbReference>
<gene>
    <name evidence="4" type="ORF">Pan189_11660</name>
</gene>
<feature type="signal peptide" evidence="3">
    <location>
        <begin position="1"/>
        <end position="20"/>
    </location>
</feature>
<name>A0A517QYY2_9PLAN</name>
<feature type="region of interest" description="Disordered" evidence="1">
    <location>
        <begin position="33"/>
        <end position="85"/>
    </location>
</feature>
<dbReference type="AlphaFoldDB" id="A0A517QYY2"/>
<protein>
    <submittedName>
        <fullName evidence="4">MraY-like glycosyltransferase</fullName>
    </submittedName>
</protein>
<keyword evidence="2" id="KW-0472">Membrane</keyword>
<feature type="compositionally biased region" description="Acidic residues" evidence="1">
    <location>
        <begin position="38"/>
        <end position="50"/>
    </location>
</feature>
<keyword evidence="5" id="KW-1185">Reference proteome</keyword>
<dbReference type="Gene3D" id="1.10.287.700">
    <property type="entry name" value="Helix hairpin bin"/>
    <property type="match status" value="1"/>
</dbReference>
<sequence length="246" mass="25546" precursor="true">MKTLPLSPWLLFVFTIALTAAVPAVGFAQDGDSAAENSAEDAADSAEDAAESAGDAAAEAGEAAAEAGSSAAESVEEGAENLGDQTKKLASDAKDKAEDIARQIDESDEAGEIKAGILKPIYALAEALEFSFFHWVAFTIMVTGVVSYALQLVIGKLIVLAKLGFSLTEIFSDALGLAISLFGLVLTTQAAAQNSSFTQSNAAVISATLVGAICGFVFYLWGQSQELSATRGRKVQNRVDKAEGRK</sequence>
<feature type="compositionally biased region" description="Low complexity" evidence="1">
    <location>
        <begin position="51"/>
        <end position="73"/>
    </location>
</feature>
<reference evidence="4 5" key="1">
    <citation type="submission" date="2019-02" db="EMBL/GenBank/DDBJ databases">
        <title>Deep-cultivation of Planctomycetes and their phenomic and genomic characterization uncovers novel biology.</title>
        <authorList>
            <person name="Wiegand S."/>
            <person name="Jogler M."/>
            <person name="Boedeker C."/>
            <person name="Pinto D."/>
            <person name="Vollmers J."/>
            <person name="Rivas-Marin E."/>
            <person name="Kohn T."/>
            <person name="Peeters S.H."/>
            <person name="Heuer A."/>
            <person name="Rast P."/>
            <person name="Oberbeckmann S."/>
            <person name="Bunk B."/>
            <person name="Jeske O."/>
            <person name="Meyerdierks A."/>
            <person name="Storesund J.E."/>
            <person name="Kallscheuer N."/>
            <person name="Luecker S."/>
            <person name="Lage O.M."/>
            <person name="Pohl T."/>
            <person name="Merkel B.J."/>
            <person name="Hornburger P."/>
            <person name="Mueller R.-W."/>
            <person name="Bruemmer F."/>
            <person name="Labrenz M."/>
            <person name="Spormann A.M."/>
            <person name="Op den Camp H."/>
            <person name="Overmann J."/>
            <person name="Amann R."/>
            <person name="Jetten M.S.M."/>
            <person name="Mascher T."/>
            <person name="Medema M.H."/>
            <person name="Devos D.P."/>
            <person name="Kaster A.-K."/>
            <person name="Ovreas L."/>
            <person name="Rohde M."/>
            <person name="Galperin M.Y."/>
            <person name="Jogler C."/>
        </authorList>
    </citation>
    <scope>NUCLEOTIDE SEQUENCE [LARGE SCALE GENOMIC DNA]</scope>
    <source>
        <strain evidence="4 5">Pan189</strain>
    </source>
</reference>
<keyword evidence="3" id="KW-0732">Signal</keyword>
<feature type="transmembrane region" description="Helical" evidence="2">
    <location>
        <begin position="170"/>
        <end position="190"/>
    </location>
</feature>
<evidence type="ECO:0000256" key="2">
    <source>
        <dbReference type="SAM" id="Phobius"/>
    </source>
</evidence>
<proteinExistence type="predicted"/>
<dbReference type="EMBL" id="CP036268">
    <property type="protein sequence ID" value="QDT36803.1"/>
    <property type="molecule type" value="Genomic_DNA"/>
</dbReference>
<dbReference type="GO" id="GO:0016740">
    <property type="term" value="F:transferase activity"/>
    <property type="evidence" value="ECO:0007669"/>
    <property type="project" value="UniProtKB-KW"/>
</dbReference>
<dbReference type="KEGG" id="svp:Pan189_11660"/>
<keyword evidence="2" id="KW-0812">Transmembrane</keyword>
<feature type="transmembrane region" description="Helical" evidence="2">
    <location>
        <begin position="132"/>
        <end position="158"/>
    </location>
</feature>
<dbReference type="OrthoDB" id="212416at2"/>
<keyword evidence="2" id="KW-1133">Transmembrane helix</keyword>
<evidence type="ECO:0000256" key="1">
    <source>
        <dbReference type="SAM" id="MobiDB-lite"/>
    </source>
</evidence>
<dbReference type="Proteomes" id="UP000317318">
    <property type="component" value="Chromosome"/>
</dbReference>
<keyword evidence="4" id="KW-0808">Transferase</keyword>